<dbReference type="GO" id="GO:0005634">
    <property type="term" value="C:nucleus"/>
    <property type="evidence" value="ECO:0007669"/>
    <property type="project" value="TreeGrafter"/>
</dbReference>
<dbReference type="EMBL" id="MN740415">
    <property type="protein sequence ID" value="QHU05456.1"/>
    <property type="molecule type" value="Genomic_DNA"/>
</dbReference>
<accession>A0A6C0JL18</accession>
<dbReference type="GO" id="GO:0071164">
    <property type="term" value="F:RNA cap trimethylguanosine synthase activity"/>
    <property type="evidence" value="ECO:0007669"/>
    <property type="project" value="TreeGrafter"/>
</dbReference>
<dbReference type="PANTHER" id="PTHR14741:SF32">
    <property type="entry name" value="TRIMETHYLGUANOSINE SYNTHASE"/>
    <property type="match status" value="1"/>
</dbReference>
<protein>
    <recommendedName>
        <fullName evidence="3">mRNA cap 0 methyltransferase domain-containing protein</fullName>
    </recommendedName>
</protein>
<keyword evidence="1" id="KW-0489">Methyltransferase</keyword>
<dbReference type="AlphaFoldDB" id="A0A6C0JL18"/>
<dbReference type="GO" id="GO:0003676">
    <property type="term" value="F:nucleic acid binding"/>
    <property type="evidence" value="ECO:0007669"/>
    <property type="project" value="InterPro"/>
</dbReference>
<keyword evidence="2" id="KW-0808">Transferase</keyword>
<evidence type="ECO:0000313" key="4">
    <source>
        <dbReference type="EMBL" id="QHU05456.1"/>
    </source>
</evidence>
<organism evidence="4">
    <name type="scientific">viral metagenome</name>
    <dbReference type="NCBI Taxonomy" id="1070528"/>
    <lineage>
        <taxon>unclassified sequences</taxon>
        <taxon>metagenomes</taxon>
        <taxon>organismal metagenomes</taxon>
    </lineage>
</organism>
<dbReference type="InterPro" id="IPR029063">
    <property type="entry name" value="SAM-dependent_MTases_sf"/>
</dbReference>
<dbReference type="PANTHER" id="PTHR14741">
    <property type="entry name" value="S-ADENOSYLMETHIONINE-DEPENDENT METHYLTRANSFERASE RELATED"/>
    <property type="match status" value="1"/>
</dbReference>
<dbReference type="PROSITE" id="PS51562">
    <property type="entry name" value="RNA_CAP0_MT"/>
    <property type="match status" value="1"/>
</dbReference>
<dbReference type="InterPro" id="IPR004971">
    <property type="entry name" value="mRNA_G-N7_MeTrfase_dom"/>
</dbReference>
<evidence type="ECO:0000256" key="2">
    <source>
        <dbReference type="ARBA" id="ARBA00022679"/>
    </source>
</evidence>
<dbReference type="Gene3D" id="3.40.50.150">
    <property type="entry name" value="Vaccinia Virus protein VP39"/>
    <property type="match status" value="2"/>
</dbReference>
<evidence type="ECO:0000256" key="1">
    <source>
        <dbReference type="ARBA" id="ARBA00022603"/>
    </source>
</evidence>
<dbReference type="SUPFAM" id="SSF53335">
    <property type="entry name" value="S-adenosyl-L-methionine-dependent methyltransferases"/>
    <property type="match status" value="2"/>
</dbReference>
<reference evidence="4" key="1">
    <citation type="journal article" date="2020" name="Nature">
        <title>Giant virus diversity and host interactions through global metagenomics.</title>
        <authorList>
            <person name="Schulz F."/>
            <person name="Roux S."/>
            <person name="Paez-Espino D."/>
            <person name="Jungbluth S."/>
            <person name="Walsh D.A."/>
            <person name="Denef V.J."/>
            <person name="McMahon K.D."/>
            <person name="Konstantinidis K.T."/>
            <person name="Eloe-Fadrosh E.A."/>
            <person name="Kyrpides N.C."/>
            <person name="Woyke T."/>
        </authorList>
    </citation>
    <scope>NUCLEOTIDE SEQUENCE</scope>
    <source>
        <strain evidence="4">GVMAG-M-3300027734-16</strain>
    </source>
</reference>
<dbReference type="InterPro" id="IPR019012">
    <property type="entry name" value="RNA_cap_Gua-N2-MeTrfase"/>
</dbReference>
<feature type="domain" description="MRNA cap 0 methyltransferase" evidence="3">
    <location>
        <begin position="14"/>
        <end position="255"/>
    </location>
</feature>
<dbReference type="PROSITE" id="PS00092">
    <property type="entry name" value="N6_MTASE"/>
    <property type="match status" value="1"/>
</dbReference>
<name>A0A6C0JL18_9ZZZZ</name>
<dbReference type="InterPro" id="IPR002052">
    <property type="entry name" value="DNA_methylase_N6_adenine_CS"/>
</dbReference>
<proteinExistence type="predicted"/>
<sequence>MSSYKSTNFNKAIDDVNKLKLHNNQVKQWYLKNFCSSGKTLLDVGVGRLNDMKIWKTLDFEKFIGIEPSSDSLNIAKTRIEGDISLHQGSAQDDWGPFLGRRKASHILFNWTFHYGNTTEEDLNKVLANIQKYSAAHSRICMLAMDGDQIFNKLKTENSFTYGHFSVTKGSYQEQTPKLFGQDVIIKFEGVYGLEEGVKEFIVPLNKLIQAMDSIGFRLLYRFNFLDIYDSARAKLSPITEKISGLYNGLVFETKPDLMSLPNILSLSDNVYTRKAPEKYMKPWFPQQDEMEYMRLTSYFIPNPTLYIAIYKDVTPNPETLHSLYALEQKSFSTFMKFLPGKEVNSLLYEFNIDKRVSEQKLYCLRIFVLHKSGNFPSDPAIIPITVTSNVPEFLGSFTSKEHDKILHYQDLEMVKKLHKTRPFHGGGWEVSESSLPKESSMPKAWEVLSNLTPKERYVSLIFSGSILEILGTTVAADLDIIAWNPDNKDVFLQSDVDVSLWNGKEYITNDGTAKEYTTNWFNSEYPALYGAQSMEETIFDPRFHFYWKGLKFISLDAVIKRLIKRSSPSGYVDLLILQKIGVPIPFPIAVPATAIRQGKEYNYTTNSGQQQLLKTIQFYLKSWHNQTVSTQYLQKKLILPQIGGFKSSHSLETMFQEKDGVDYEQLKMTPEGEYSITRRADGKRLLQRLTSIIGSLSNKHVTDLTGNVGGDAILFGLHCKTVDAIEMDKENFEALENNVKVFGLDNVTLHFGDSTKVYNWYTDILYIDPPWGGPDYKEKTNLDLFLGEQRLDIFIKDILKEFWRPNYIVLKLPRNYNFSRLNMNLLNNVKKLHKFSIRTFNCIVLEVS</sequence>
<evidence type="ECO:0000259" key="3">
    <source>
        <dbReference type="PROSITE" id="PS51562"/>
    </source>
</evidence>
<dbReference type="Pfam" id="PF09445">
    <property type="entry name" value="Methyltransf_15"/>
    <property type="match status" value="1"/>
</dbReference>